<feature type="region of interest" description="Disordered" evidence="1">
    <location>
        <begin position="40"/>
        <end position="59"/>
    </location>
</feature>
<gene>
    <name evidence="2" type="ORF">ACFQXB_08705</name>
</gene>
<dbReference type="RefSeq" id="WP_377402243.1">
    <property type="nucleotide sequence ID" value="NZ_JBHTFQ010000004.1"/>
</dbReference>
<reference evidence="3" key="1">
    <citation type="journal article" date="2019" name="Int. J. Syst. Evol. Microbiol.">
        <title>The Global Catalogue of Microorganisms (GCM) 10K type strain sequencing project: providing services to taxonomists for standard genome sequencing and annotation.</title>
        <authorList>
            <consortium name="The Broad Institute Genomics Platform"/>
            <consortium name="The Broad Institute Genome Sequencing Center for Infectious Disease"/>
            <person name="Wu L."/>
            <person name="Ma J."/>
        </authorList>
    </citation>
    <scope>NUCLEOTIDE SEQUENCE [LARGE SCALE GENOMIC DNA]</scope>
    <source>
        <strain evidence="3">CGMCC 1.12750</strain>
    </source>
</reference>
<protein>
    <submittedName>
        <fullName evidence="2">Uncharacterized protein</fullName>
    </submittedName>
</protein>
<organism evidence="2 3">
    <name type="scientific">Plastorhodobacter daqingensis</name>
    <dbReference type="NCBI Taxonomy" id="1387281"/>
    <lineage>
        <taxon>Bacteria</taxon>
        <taxon>Pseudomonadati</taxon>
        <taxon>Pseudomonadota</taxon>
        <taxon>Alphaproteobacteria</taxon>
        <taxon>Rhodobacterales</taxon>
        <taxon>Paracoccaceae</taxon>
        <taxon>Plastorhodobacter</taxon>
    </lineage>
</organism>
<keyword evidence="3" id="KW-1185">Reference proteome</keyword>
<sequence length="96" mass="9937">MGRPAAAIFLSALGDIRGFAHCDKRAAHVGVVPRMAASNGVEQPAGQHAGPDKAGATGAQPTRCAGYLATFYRRITERRGAGKAITASAKVSHDHQ</sequence>
<accession>A0ABW2UM37</accession>
<evidence type="ECO:0000313" key="2">
    <source>
        <dbReference type="EMBL" id="MFC7704272.1"/>
    </source>
</evidence>
<comment type="caution">
    <text evidence="2">The sequence shown here is derived from an EMBL/GenBank/DDBJ whole genome shotgun (WGS) entry which is preliminary data.</text>
</comment>
<evidence type="ECO:0000313" key="3">
    <source>
        <dbReference type="Proteomes" id="UP001596516"/>
    </source>
</evidence>
<dbReference type="Proteomes" id="UP001596516">
    <property type="component" value="Unassembled WGS sequence"/>
</dbReference>
<dbReference type="EMBL" id="JBHTFQ010000004">
    <property type="protein sequence ID" value="MFC7704272.1"/>
    <property type="molecule type" value="Genomic_DNA"/>
</dbReference>
<name>A0ABW2UM37_9RHOB</name>
<proteinExistence type="predicted"/>
<evidence type="ECO:0000256" key="1">
    <source>
        <dbReference type="SAM" id="MobiDB-lite"/>
    </source>
</evidence>